<dbReference type="EMBL" id="KN825701">
    <property type="protein sequence ID" value="KIK81962.1"/>
    <property type="molecule type" value="Genomic_DNA"/>
</dbReference>
<dbReference type="HOGENOM" id="CLU_2197790_0_0_1"/>
<dbReference type="OrthoDB" id="10585338at2759"/>
<sequence>MPRIWNVSAFMHFMEHHSFAQFIRGANFGNIDNTNNLNLGHSGEEIVNYAIRSSEIEHTQQMLCCGPHQRNTCRQCLCSIGQGNQPRITFVSISRPSHIGIVTDRGPV</sequence>
<organism evidence="1 2">
    <name type="scientific">Paxillus rubicundulus Ve08.2h10</name>
    <dbReference type="NCBI Taxonomy" id="930991"/>
    <lineage>
        <taxon>Eukaryota</taxon>
        <taxon>Fungi</taxon>
        <taxon>Dikarya</taxon>
        <taxon>Basidiomycota</taxon>
        <taxon>Agaricomycotina</taxon>
        <taxon>Agaricomycetes</taxon>
        <taxon>Agaricomycetidae</taxon>
        <taxon>Boletales</taxon>
        <taxon>Paxilineae</taxon>
        <taxon>Paxillaceae</taxon>
        <taxon>Paxillus</taxon>
    </lineage>
</organism>
<keyword evidence="2" id="KW-1185">Reference proteome</keyword>
<dbReference type="Proteomes" id="UP000054538">
    <property type="component" value="Unassembled WGS sequence"/>
</dbReference>
<evidence type="ECO:0000313" key="1">
    <source>
        <dbReference type="EMBL" id="KIK81962.1"/>
    </source>
</evidence>
<name>A0A0D0CH20_9AGAM</name>
<protein>
    <submittedName>
        <fullName evidence="1">Uncharacterized protein</fullName>
    </submittedName>
</protein>
<gene>
    <name evidence="1" type="ORF">PAXRUDRAFT_735257</name>
</gene>
<evidence type="ECO:0000313" key="2">
    <source>
        <dbReference type="Proteomes" id="UP000054538"/>
    </source>
</evidence>
<dbReference type="InParanoid" id="A0A0D0CH20"/>
<proteinExistence type="predicted"/>
<reference evidence="1 2" key="1">
    <citation type="submission" date="2014-04" db="EMBL/GenBank/DDBJ databases">
        <authorList>
            <consortium name="DOE Joint Genome Institute"/>
            <person name="Kuo A."/>
            <person name="Kohler A."/>
            <person name="Jargeat P."/>
            <person name="Nagy L.G."/>
            <person name="Floudas D."/>
            <person name="Copeland A."/>
            <person name="Barry K.W."/>
            <person name="Cichocki N."/>
            <person name="Veneault-Fourrey C."/>
            <person name="LaButti K."/>
            <person name="Lindquist E.A."/>
            <person name="Lipzen A."/>
            <person name="Lundell T."/>
            <person name="Morin E."/>
            <person name="Murat C."/>
            <person name="Sun H."/>
            <person name="Tunlid A."/>
            <person name="Henrissat B."/>
            <person name="Grigoriev I.V."/>
            <person name="Hibbett D.S."/>
            <person name="Martin F."/>
            <person name="Nordberg H.P."/>
            <person name="Cantor M.N."/>
            <person name="Hua S.X."/>
        </authorList>
    </citation>
    <scope>NUCLEOTIDE SEQUENCE [LARGE SCALE GENOMIC DNA]</scope>
    <source>
        <strain evidence="1 2">Ve08.2h10</strain>
    </source>
</reference>
<dbReference type="AlphaFoldDB" id="A0A0D0CH20"/>
<accession>A0A0D0CH20</accession>
<reference evidence="2" key="2">
    <citation type="submission" date="2015-01" db="EMBL/GenBank/DDBJ databases">
        <title>Evolutionary Origins and Diversification of the Mycorrhizal Mutualists.</title>
        <authorList>
            <consortium name="DOE Joint Genome Institute"/>
            <consortium name="Mycorrhizal Genomics Consortium"/>
            <person name="Kohler A."/>
            <person name="Kuo A."/>
            <person name="Nagy L.G."/>
            <person name="Floudas D."/>
            <person name="Copeland A."/>
            <person name="Barry K.W."/>
            <person name="Cichocki N."/>
            <person name="Veneault-Fourrey C."/>
            <person name="LaButti K."/>
            <person name="Lindquist E.A."/>
            <person name="Lipzen A."/>
            <person name="Lundell T."/>
            <person name="Morin E."/>
            <person name="Murat C."/>
            <person name="Riley R."/>
            <person name="Ohm R."/>
            <person name="Sun H."/>
            <person name="Tunlid A."/>
            <person name="Henrissat B."/>
            <person name="Grigoriev I.V."/>
            <person name="Hibbett D.S."/>
            <person name="Martin F."/>
        </authorList>
    </citation>
    <scope>NUCLEOTIDE SEQUENCE [LARGE SCALE GENOMIC DNA]</scope>
    <source>
        <strain evidence="2">Ve08.2h10</strain>
    </source>
</reference>